<name>A0A183D680_9BILA</name>
<evidence type="ECO:0000313" key="1">
    <source>
        <dbReference type="EMBL" id="VDK43373.1"/>
    </source>
</evidence>
<evidence type="ECO:0000313" key="2">
    <source>
        <dbReference type="Proteomes" id="UP000271098"/>
    </source>
</evidence>
<accession>A0A183D680</accession>
<protein>
    <submittedName>
        <fullName evidence="3">DUF148 domain-containing protein</fullName>
    </submittedName>
</protein>
<dbReference type="Proteomes" id="UP000271098">
    <property type="component" value="Unassembled WGS sequence"/>
</dbReference>
<reference evidence="1 2" key="2">
    <citation type="submission" date="2018-11" db="EMBL/GenBank/DDBJ databases">
        <authorList>
            <consortium name="Pathogen Informatics"/>
        </authorList>
    </citation>
    <scope>NUCLEOTIDE SEQUENCE [LARGE SCALE GENOMIC DNA]</scope>
</reference>
<dbReference type="AlphaFoldDB" id="A0A183D680"/>
<dbReference type="WBParaSite" id="GPUH_0000422801-mRNA-1">
    <property type="protein sequence ID" value="GPUH_0000422801-mRNA-1"/>
    <property type="gene ID" value="GPUH_0000422801"/>
</dbReference>
<evidence type="ECO:0000313" key="3">
    <source>
        <dbReference type="WBParaSite" id="GPUH_0000422801-mRNA-1"/>
    </source>
</evidence>
<organism evidence="3">
    <name type="scientific">Gongylonema pulchrum</name>
    <dbReference type="NCBI Taxonomy" id="637853"/>
    <lineage>
        <taxon>Eukaryota</taxon>
        <taxon>Metazoa</taxon>
        <taxon>Ecdysozoa</taxon>
        <taxon>Nematoda</taxon>
        <taxon>Chromadorea</taxon>
        <taxon>Rhabditida</taxon>
        <taxon>Spirurina</taxon>
        <taxon>Spiruromorpha</taxon>
        <taxon>Spiruroidea</taxon>
        <taxon>Gongylonematidae</taxon>
        <taxon>Gongylonema</taxon>
    </lineage>
</organism>
<reference evidence="3" key="1">
    <citation type="submission" date="2016-06" db="UniProtKB">
        <authorList>
            <consortium name="WormBaseParasite"/>
        </authorList>
    </citation>
    <scope>IDENTIFICATION</scope>
</reference>
<dbReference type="EMBL" id="UYRT01007769">
    <property type="protein sequence ID" value="VDK43373.1"/>
    <property type="molecule type" value="Genomic_DNA"/>
</dbReference>
<gene>
    <name evidence="1" type="ORF">GPUH_LOCUS4221</name>
</gene>
<sequence>MKYPYPDYLDGASKKALESFDMIRMNKTATKAQKQMMLDEWAKMQGNDTVLAGYMESKDEMMKMGQETMTKIENSKLSDEAKMAAVRIAKLEMQQDLTDEEMSAKYLRILQSLKPEVRKELRMFMDMQQMDMVHKMMAAMDSTNRMNMMMMMTTMTTMS</sequence>
<proteinExistence type="predicted"/>
<keyword evidence="2" id="KW-1185">Reference proteome</keyword>